<comment type="caution">
    <text evidence="1">The sequence shown here is derived from an EMBL/GenBank/DDBJ whole genome shotgun (WGS) entry which is preliminary data.</text>
</comment>
<dbReference type="AlphaFoldDB" id="A0A1G2CBR1"/>
<accession>A0A1G2CBR1</accession>
<dbReference type="Proteomes" id="UP000179059">
    <property type="component" value="Unassembled WGS sequence"/>
</dbReference>
<sequence>MRRFPNPEIKEFQAFKKLDSPGKVQDFLNRMPQNFDASRRTCRSPLMVLKRNKAHCVEGAMLAAAIFWYHREKPLILDLRTTKRDDDHVVALFKRNGRWGAVSKTNHAVLRYRDPVYKSIRELVMSYFNEYFLDDGVKTLREYSVPFDLQRYGEDWLTAKKDLWDVPADLDRSRHFKVLSARDARDLRLAEPIEIKAGKIVEWMKGK</sequence>
<evidence type="ECO:0000313" key="2">
    <source>
        <dbReference type="Proteomes" id="UP000179059"/>
    </source>
</evidence>
<organism evidence="1 2">
    <name type="scientific">Candidatus Liptonbacteria bacterium RIFCSPHIGHO2_01_FULL_57_28</name>
    <dbReference type="NCBI Taxonomy" id="1798647"/>
    <lineage>
        <taxon>Bacteria</taxon>
        <taxon>Candidatus Liptoniibacteriota</taxon>
    </lineage>
</organism>
<gene>
    <name evidence="1" type="ORF">A2855_02105</name>
</gene>
<evidence type="ECO:0008006" key="3">
    <source>
        <dbReference type="Google" id="ProtNLM"/>
    </source>
</evidence>
<proteinExistence type="predicted"/>
<evidence type="ECO:0000313" key="1">
    <source>
        <dbReference type="EMBL" id="OGY98621.1"/>
    </source>
</evidence>
<dbReference type="STRING" id="1798647.A2855_02105"/>
<dbReference type="EMBL" id="MHKX01000005">
    <property type="protein sequence ID" value="OGY98621.1"/>
    <property type="molecule type" value="Genomic_DNA"/>
</dbReference>
<protein>
    <recommendedName>
        <fullName evidence="3">Transglutaminase-like domain-containing protein</fullName>
    </recommendedName>
</protein>
<name>A0A1G2CBR1_9BACT</name>
<reference evidence="1 2" key="1">
    <citation type="journal article" date="2016" name="Nat. Commun.">
        <title>Thousands of microbial genomes shed light on interconnected biogeochemical processes in an aquifer system.</title>
        <authorList>
            <person name="Anantharaman K."/>
            <person name="Brown C.T."/>
            <person name="Hug L.A."/>
            <person name="Sharon I."/>
            <person name="Castelle C.J."/>
            <person name="Probst A.J."/>
            <person name="Thomas B.C."/>
            <person name="Singh A."/>
            <person name="Wilkins M.J."/>
            <person name="Karaoz U."/>
            <person name="Brodie E.L."/>
            <person name="Williams K.H."/>
            <person name="Hubbard S.S."/>
            <person name="Banfield J.F."/>
        </authorList>
    </citation>
    <scope>NUCLEOTIDE SEQUENCE [LARGE SCALE GENOMIC DNA]</scope>
</reference>